<name>A0AAW1V8U7_9CUCU</name>
<dbReference type="CDD" id="cd08050">
    <property type="entry name" value="TAF6C"/>
    <property type="match status" value="1"/>
</dbReference>
<gene>
    <name evidence="7" type="ORF">WA026_000948</name>
</gene>
<dbReference type="Gene3D" id="1.25.40.770">
    <property type="entry name" value="TAF6, C-terminal HEAT repeat domain"/>
    <property type="match status" value="1"/>
</dbReference>
<evidence type="ECO:0000313" key="8">
    <source>
        <dbReference type="Proteomes" id="UP001431783"/>
    </source>
</evidence>
<dbReference type="GO" id="GO:0016251">
    <property type="term" value="F:RNA polymerase II general transcription initiation factor activity"/>
    <property type="evidence" value="ECO:0007669"/>
    <property type="project" value="InterPro"/>
</dbReference>
<evidence type="ECO:0000256" key="5">
    <source>
        <dbReference type="ARBA" id="ARBA00023242"/>
    </source>
</evidence>
<dbReference type="PANTHER" id="PTHR10221:SF9">
    <property type="entry name" value="TRANSCRIPTION INITIATION FACTOR TFIID SUBUNIT 6"/>
    <property type="match status" value="1"/>
</dbReference>
<evidence type="ECO:0000256" key="4">
    <source>
        <dbReference type="ARBA" id="ARBA00023163"/>
    </source>
</evidence>
<sequence length="311" mass="35980">MNEESNQKIDRKLSFPKISYPENNPETHIPNILKSLHIKSDHVFLKFQPDAHALSVEEQLFFINITEGVFGYNEQIRNETLKLLTSDYNVRYLAPNITEFIKQSIHLNLVFVDLTLLIYAVRMTKNMIANPHVEVGLYLHTLIPAVLSCALAKRISKYYYDNHWTLRDFSAYVIATICHKHGNEINRIKERVINIYLKPMVDTSMSLTTLYGAIKGLASLGEDTIKSCIIPNLYGLGKRIYKILENRSNKLEDKQQILEAKHVRDLVVNIASPVLFKTENLLDDGNEYIQKFGYFGYLIFMHIKKIEKLES</sequence>
<dbReference type="InterPro" id="IPR016024">
    <property type="entry name" value="ARM-type_fold"/>
</dbReference>
<evidence type="ECO:0000256" key="2">
    <source>
        <dbReference type="ARBA" id="ARBA00007688"/>
    </source>
</evidence>
<evidence type="ECO:0000256" key="1">
    <source>
        <dbReference type="ARBA" id="ARBA00004123"/>
    </source>
</evidence>
<comment type="similarity">
    <text evidence="2">Belongs to the TAF6 family.</text>
</comment>
<protein>
    <recommendedName>
        <fullName evidence="6">TAF6 C-terminal HEAT repeat domain-containing protein</fullName>
    </recommendedName>
</protein>
<dbReference type="GO" id="GO:0046695">
    <property type="term" value="C:SLIK (SAGA-like) complex"/>
    <property type="evidence" value="ECO:0007669"/>
    <property type="project" value="InterPro"/>
</dbReference>
<keyword evidence="8" id="KW-1185">Reference proteome</keyword>
<dbReference type="FunFam" id="1.25.40.770:FF:000001">
    <property type="entry name" value="Transcription initiation factor TFIID subunit 6"/>
    <property type="match status" value="1"/>
</dbReference>
<feature type="domain" description="TAF6 C-terminal HEAT repeat" evidence="6">
    <location>
        <begin position="51"/>
        <end position="233"/>
    </location>
</feature>
<comment type="caution">
    <text evidence="7">The sequence shown here is derived from an EMBL/GenBank/DDBJ whole genome shotgun (WGS) entry which is preliminary data.</text>
</comment>
<dbReference type="InterPro" id="IPR011442">
    <property type="entry name" value="TAF6_C"/>
</dbReference>
<dbReference type="GO" id="GO:0003713">
    <property type="term" value="F:transcription coactivator activity"/>
    <property type="evidence" value="ECO:0007669"/>
    <property type="project" value="TreeGrafter"/>
</dbReference>
<dbReference type="AlphaFoldDB" id="A0AAW1V8U7"/>
<keyword evidence="3" id="KW-0805">Transcription regulation</keyword>
<keyword evidence="5" id="KW-0539">Nucleus</keyword>
<dbReference type="Pfam" id="PF07571">
    <property type="entry name" value="TAF6_C"/>
    <property type="match status" value="1"/>
</dbReference>
<dbReference type="InterPro" id="IPR037796">
    <property type="entry name" value="TAF6"/>
</dbReference>
<evidence type="ECO:0000313" key="7">
    <source>
        <dbReference type="EMBL" id="KAK9888722.1"/>
    </source>
</evidence>
<dbReference type="InterPro" id="IPR046344">
    <property type="entry name" value="TAF6_C_sf"/>
</dbReference>
<evidence type="ECO:0000259" key="6">
    <source>
        <dbReference type="Pfam" id="PF07571"/>
    </source>
</evidence>
<dbReference type="PANTHER" id="PTHR10221">
    <property type="entry name" value="TRANSCRIPTION INITIATION FACTOR TFIID SUBUNIT 6"/>
    <property type="match status" value="1"/>
</dbReference>
<dbReference type="SUPFAM" id="SSF48371">
    <property type="entry name" value="ARM repeat"/>
    <property type="match status" value="1"/>
</dbReference>
<dbReference type="Proteomes" id="UP001431783">
    <property type="component" value="Unassembled WGS sequence"/>
</dbReference>
<dbReference type="GO" id="GO:0005669">
    <property type="term" value="C:transcription factor TFIID complex"/>
    <property type="evidence" value="ECO:0007669"/>
    <property type="project" value="InterPro"/>
</dbReference>
<dbReference type="GO" id="GO:0051123">
    <property type="term" value="P:RNA polymerase II preinitiation complex assembly"/>
    <property type="evidence" value="ECO:0007669"/>
    <property type="project" value="TreeGrafter"/>
</dbReference>
<evidence type="ECO:0000256" key="3">
    <source>
        <dbReference type="ARBA" id="ARBA00023015"/>
    </source>
</evidence>
<comment type="subcellular location">
    <subcellularLocation>
        <location evidence="1">Nucleus</location>
    </subcellularLocation>
</comment>
<keyword evidence="4" id="KW-0804">Transcription</keyword>
<dbReference type="GO" id="GO:0000124">
    <property type="term" value="C:SAGA complex"/>
    <property type="evidence" value="ECO:0007669"/>
    <property type="project" value="InterPro"/>
</dbReference>
<accession>A0AAW1V8U7</accession>
<reference evidence="7 8" key="1">
    <citation type="submission" date="2023-03" db="EMBL/GenBank/DDBJ databases">
        <title>Genome insight into feeding habits of ladybird beetles.</title>
        <authorList>
            <person name="Li H.-S."/>
            <person name="Huang Y.-H."/>
            <person name="Pang H."/>
        </authorList>
    </citation>
    <scope>NUCLEOTIDE SEQUENCE [LARGE SCALE GENOMIC DNA]</scope>
    <source>
        <strain evidence="7">SYSU_2023b</strain>
        <tissue evidence="7">Whole body</tissue>
    </source>
</reference>
<proteinExistence type="inferred from homology"/>
<dbReference type="EMBL" id="JARQZJ010000121">
    <property type="protein sequence ID" value="KAK9888722.1"/>
    <property type="molecule type" value="Genomic_DNA"/>
</dbReference>
<organism evidence="7 8">
    <name type="scientific">Henosepilachna vigintioctopunctata</name>
    <dbReference type="NCBI Taxonomy" id="420089"/>
    <lineage>
        <taxon>Eukaryota</taxon>
        <taxon>Metazoa</taxon>
        <taxon>Ecdysozoa</taxon>
        <taxon>Arthropoda</taxon>
        <taxon>Hexapoda</taxon>
        <taxon>Insecta</taxon>
        <taxon>Pterygota</taxon>
        <taxon>Neoptera</taxon>
        <taxon>Endopterygota</taxon>
        <taxon>Coleoptera</taxon>
        <taxon>Polyphaga</taxon>
        <taxon>Cucujiformia</taxon>
        <taxon>Coccinelloidea</taxon>
        <taxon>Coccinellidae</taxon>
        <taxon>Epilachninae</taxon>
        <taxon>Epilachnini</taxon>
        <taxon>Henosepilachna</taxon>
    </lineage>
</organism>